<dbReference type="KEGG" id="nfl:COO91_09937"/>
<sequence>MGYNGVLNGAGTGNVLNKDPLFVNAANHDFRLLPGSPAIDAGSNVFNSITQNTPLDGDGDGSVLIDAGAYEAQGKRI</sequence>
<organism evidence="1 2">
    <name type="scientific">Nostoc flagelliforme CCNUN1</name>
    <dbReference type="NCBI Taxonomy" id="2038116"/>
    <lineage>
        <taxon>Bacteria</taxon>
        <taxon>Bacillati</taxon>
        <taxon>Cyanobacteriota</taxon>
        <taxon>Cyanophyceae</taxon>
        <taxon>Nostocales</taxon>
        <taxon>Nostocaceae</taxon>
        <taxon>Nostoc</taxon>
    </lineage>
</organism>
<dbReference type="InterPro" id="IPR012334">
    <property type="entry name" value="Pectin_lyas_fold"/>
</dbReference>
<evidence type="ECO:0000313" key="1">
    <source>
        <dbReference type="EMBL" id="AUB43747.1"/>
    </source>
</evidence>
<dbReference type="InterPro" id="IPR011050">
    <property type="entry name" value="Pectin_lyase_fold/virulence"/>
</dbReference>
<dbReference type="EMBL" id="CP024791">
    <property type="protein sequence ID" value="AUB43747.1"/>
    <property type="molecule type" value="Genomic_DNA"/>
</dbReference>
<dbReference type="AlphaFoldDB" id="A0A2K8T7S8"/>
<keyword evidence="2" id="KW-1185">Reference proteome</keyword>
<geneLocation type="plasmid" evidence="2">
    <name>pnfsy06</name>
</geneLocation>
<keyword evidence="1" id="KW-0614">Plasmid</keyword>
<gene>
    <name evidence="1" type="ORF">COO91_09937</name>
</gene>
<evidence type="ECO:0000313" key="2">
    <source>
        <dbReference type="Proteomes" id="UP000232003"/>
    </source>
</evidence>
<dbReference type="Proteomes" id="UP000232003">
    <property type="component" value="Plasmid pNFSY06"/>
</dbReference>
<protein>
    <submittedName>
        <fullName evidence="1">Ca2+-binding protein, RTX toxin-related</fullName>
    </submittedName>
</protein>
<dbReference type="Gene3D" id="2.160.20.10">
    <property type="entry name" value="Single-stranded right-handed beta-helix, Pectin lyase-like"/>
    <property type="match status" value="1"/>
</dbReference>
<accession>A0A2K8T7S8</accession>
<dbReference type="SUPFAM" id="SSF51126">
    <property type="entry name" value="Pectin lyase-like"/>
    <property type="match status" value="1"/>
</dbReference>
<name>A0A2K8T7S8_9NOSO</name>
<dbReference type="NCBIfam" id="NF041518">
    <property type="entry name" value="choice_anch_Q"/>
    <property type="match status" value="1"/>
</dbReference>
<proteinExistence type="predicted"/>
<dbReference type="InterPro" id="IPR059226">
    <property type="entry name" value="Choice_anch_Q_dom"/>
</dbReference>
<reference evidence="1 2" key="1">
    <citation type="submission" date="2017-11" db="EMBL/GenBank/DDBJ databases">
        <title>Complete genome of a free-living desiccation-tolerant cyanobacterium and its photosynthetic adaptation to extreme terrestrial habitat.</title>
        <authorList>
            <person name="Shang J."/>
        </authorList>
    </citation>
    <scope>NUCLEOTIDE SEQUENCE [LARGE SCALE GENOMIC DNA]</scope>
    <source>
        <strain evidence="1 2">CCNUN1</strain>
        <plasmid evidence="2">pnfsy06</plasmid>
    </source>
</reference>
<dbReference type="RefSeq" id="WP_100903750.1">
    <property type="nucleotide sequence ID" value="NZ_CP024791.1"/>
</dbReference>